<evidence type="ECO:0000256" key="4">
    <source>
        <dbReference type="ARBA" id="ARBA00023004"/>
    </source>
</evidence>
<organism evidence="8 9">
    <name type="scientific">Klebsormidium nitens</name>
    <name type="common">Green alga</name>
    <name type="synonym">Ulothrix nitens</name>
    <dbReference type="NCBI Taxonomy" id="105231"/>
    <lineage>
        <taxon>Eukaryota</taxon>
        <taxon>Viridiplantae</taxon>
        <taxon>Streptophyta</taxon>
        <taxon>Klebsormidiophyceae</taxon>
        <taxon>Klebsormidiales</taxon>
        <taxon>Klebsormidiaceae</taxon>
        <taxon>Klebsormidium</taxon>
    </lineage>
</organism>
<keyword evidence="6" id="KW-1133">Transmembrane helix</keyword>
<dbReference type="PROSITE" id="PS00202">
    <property type="entry name" value="RUBREDOXIN"/>
    <property type="match status" value="1"/>
</dbReference>
<evidence type="ECO:0000256" key="3">
    <source>
        <dbReference type="ARBA" id="ARBA00022982"/>
    </source>
</evidence>
<dbReference type="CDD" id="cd00730">
    <property type="entry name" value="rubredoxin"/>
    <property type="match status" value="1"/>
</dbReference>
<dbReference type="GO" id="GO:0009055">
    <property type="term" value="F:electron transfer activity"/>
    <property type="evidence" value="ECO:0000318"/>
    <property type="project" value="GO_Central"/>
</dbReference>
<dbReference type="GO" id="GO:0005506">
    <property type="term" value="F:iron ion binding"/>
    <property type="evidence" value="ECO:0007669"/>
    <property type="project" value="InterPro"/>
</dbReference>
<gene>
    <name evidence="8" type="ORF">KFL_001330030</name>
</gene>
<dbReference type="PANTHER" id="PTHR47627">
    <property type="entry name" value="RUBREDOXIN"/>
    <property type="match status" value="1"/>
</dbReference>
<evidence type="ECO:0000259" key="7">
    <source>
        <dbReference type="PROSITE" id="PS50903"/>
    </source>
</evidence>
<accession>A0A0U9HM83</accession>
<dbReference type="SUPFAM" id="SSF57802">
    <property type="entry name" value="Rubredoxin-like"/>
    <property type="match status" value="1"/>
</dbReference>
<dbReference type="Gene3D" id="2.20.28.10">
    <property type="match status" value="1"/>
</dbReference>
<evidence type="ECO:0000256" key="1">
    <source>
        <dbReference type="ARBA" id="ARBA00022448"/>
    </source>
</evidence>
<keyword evidence="9" id="KW-1185">Reference proteome</keyword>
<name>A0A0U9HM83_KLENI</name>
<protein>
    <recommendedName>
        <fullName evidence="7">Rubredoxin-like domain-containing protein</fullName>
    </recommendedName>
</protein>
<dbReference type="InterPro" id="IPR024934">
    <property type="entry name" value="Rubredoxin-like_dom"/>
</dbReference>
<dbReference type="InterPro" id="IPR018527">
    <property type="entry name" value="Rubredoxin_Fe_BS"/>
</dbReference>
<feature type="region of interest" description="Disordered" evidence="5">
    <location>
        <begin position="1"/>
        <end position="21"/>
    </location>
</feature>
<dbReference type="PANTHER" id="PTHR47627:SF1">
    <property type="entry name" value="RUBREDOXIN-1-RELATED"/>
    <property type="match status" value="1"/>
</dbReference>
<dbReference type="Proteomes" id="UP000054558">
    <property type="component" value="Unassembled WGS sequence"/>
</dbReference>
<dbReference type="OrthoDB" id="6379857at2759"/>
<dbReference type="InterPro" id="IPR050526">
    <property type="entry name" value="Rubredoxin_ET"/>
</dbReference>
<keyword evidence="6" id="KW-0812">Transmembrane</keyword>
<sequence length="145" mass="16057">MSAEPELQTTPTPEGAEDPELSAYEKELKVGKFKIQDVQEKYAVKESGKFECNSCGYEYKPEEGDSSYPVSRGTEFKDLPEDWQCPICGAAREGFVNKGVQLSGFVQNQGFGLGGNSLTSNQKSILIYGSLVFFFCLFLSGYFLQ</sequence>
<evidence type="ECO:0000313" key="9">
    <source>
        <dbReference type="Proteomes" id="UP000054558"/>
    </source>
</evidence>
<dbReference type="PROSITE" id="PS50903">
    <property type="entry name" value="RUBREDOXIN_LIKE"/>
    <property type="match status" value="1"/>
</dbReference>
<dbReference type="InterPro" id="IPR024935">
    <property type="entry name" value="Rubredoxin_dom"/>
</dbReference>
<keyword evidence="4" id="KW-0408">Iron</keyword>
<keyword evidence="3" id="KW-0249">Electron transport</keyword>
<evidence type="ECO:0000313" key="8">
    <source>
        <dbReference type="EMBL" id="GAQ83021.1"/>
    </source>
</evidence>
<feature type="transmembrane region" description="Helical" evidence="6">
    <location>
        <begin position="125"/>
        <end position="144"/>
    </location>
</feature>
<feature type="domain" description="Rubredoxin-like" evidence="7">
    <location>
        <begin position="47"/>
        <end position="98"/>
    </location>
</feature>
<dbReference type="GO" id="GO:0043448">
    <property type="term" value="P:alkane catabolic process"/>
    <property type="evidence" value="ECO:0000318"/>
    <property type="project" value="GO_Central"/>
</dbReference>
<keyword evidence="2" id="KW-0479">Metal-binding</keyword>
<proteinExistence type="predicted"/>
<dbReference type="AlphaFoldDB" id="A0A0U9HM83"/>
<dbReference type="EMBL" id="DF237082">
    <property type="protein sequence ID" value="GAQ83021.1"/>
    <property type="molecule type" value="Genomic_DNA"/>
</dbReference>
<keyword evidence="6" id="KW-0472">Membrane</keyword>
<evidence type="ECO:0000256" key="6">
    <source>
        <dbReference type="SAM" id="Phobius"/>
    </source>
</evidence>
<dbReference type="PRINTS" id="PR00163">
    <property type="entry name" value="RUBREDOXIN"/>
</dbReference>
<keyword evidence="1" id="KW-0813">Transport</keyword>
<dbReference type="STRING" id="105231.A0A0U9HM83"/>
<evidence type="ECO:0000256" key="2">
    <source>
        <dbReference type="ARBA" id="ARBA00022723"/>
    </source>
</evidence>
<evidence type="ECO:0000256" key="5">
    <source>
        <dbReference type="SAM" id="MobiDB-lite"/>
    </source>
</evidence>
<reference evidence="8 9" key="1">
    <citation type="journal article" date="2014" name="Nat. Commun.">
        <title>Klebsormidium flaccidum genome reveals primary factors for plant terrestrial adaptation.</title>
        <authorList>
            <person name="Hori K."/>
            <person name="Maruyama F."/>
            <person name="Fujisawa T."/>
            <person name="Togashi T."/>
            <person name="Yamamoto N."/>
            <person name="Seo M."/>
            <person name="Sato S."/>
            <person name="Yamada T."/>
            <person name="Mori H."/>
            <person name="Tajima N."/>
            <person name="Moriyama T."/>
            <person name="Ikeuchi M."/>
            <person name="Watanabe M."/>
            <person name="Wada H."/>
            <person name="Kobayashi K."/>
            <person name="Saito M."/>
            <person name="Masuda T."/>
            <person name="Sasaki-Sekimoto Y."/>
            <person name="Mashiguchi K."/>
            <person name="Awai K."/>
            <person name="Shimojima M."/>
            <person name="Masuda S."/>
            <person name="Iwai M."/>
            <person name="Nobusawa T."/>
            <person name="Narise T."/>
            <person name="Kondo S."/>
            <person name="Saito H."/>
            <person name="Sato R."/>
            <person name="Murakawa M."/>
            <person name="Ihara Y."/>
            <person name="Oshima-Yamada Y."/>
            <person name="Ohtaka K."/>
            <person name="Satoh M."/>
            <person name="Sonobe K."/>
            <person name="Ishii M."/>
            <person name="Ohtani R."/>
            <person name="Kanamori-Sato M."/>
            <person name="Honoki R."/>
            <person name="Miyazaki D."/>
            <person name="Mochizuki H."/>
            <person name="Umetsu J."/>
            <person name="Higashi K."/>
            <person name="Shibata D."/>
            <person name="Kamiya Y."/>
            <person name="Sato N."/>
            <person name="Nakamura Y."/>
            <person name="Tabata S."/>
            <person name="Ida S."/>
            <person name="Kurokawa K."/>
            <person name="Ohta H."/>
        </authorList>
    </citation>
    <scope>NUCLEOTIDE SEQUENCE [LARGE SCALE GENOMIC DNA]</scope>
    <source>
        <strain evidence="8 9">NIES-2285</strain>
    </source>
</reference>
<dbReference type="OMA" id="VCRAGKN"/>
<dbReference type="Pfam" id="PF00301">
    <property type="entry name" value="Rubredoxin"/>
    <property type="match status" value="1"/>
</dbReference>